<gene>
    <name evidence="1" type="ORF">CLIB1444_14S02674</name>
</gene>
<comment type="caution">
    <text evidence="1">The sequence shown here is derived from an EMBL/GenBank/DDBJ whole genome shotgun (WGS) entry which is preliminary data.</text>
</comment>
<name>A0ACA9YE96_9ASCO</name>
<accession>A0ACA9YE96</accession>
<evidence type="ECO:0000313" key="1">
    <source>
        <dbReference type="EMBL" id="CAH6723376.1"/>
    </source>
</evidence>
<proteinExistence type="predicted"/>
<reference evidence="1" key="1">
    <citation type="submission" date="2022-06" db="EMBL/GenBank/DDBJ databases">
        <authorList>
            <person name="Legras J.-L."/>
            <person name="Devillers H."/>
            <person name="Grondin C."/>
        </authorList>
    </citation>
    <scope>NUCLEOTIDE SEQUENCE</scope>
    <source>
        <strain evidence="1">CLIB 1444</strain>
    </source>
</reference>
<keyword evidence="2" id="KW-1185">Reference proteome</keyword>
<dbReference type="EMBL" id="CALSDN010000014">
    <property type="protein sequence ID" value="CAH6723376.1"/>
    <property type="molecule type" value="Genomic_DNA"/>
</dbReference>
<organism evidence="1 2">
    <name type="scientific">[Candida] jaroonii</name>
    <dbReference type="NCBI Taxonomy" id="467808"/>
    <lineage>
        <taxon>Eukaryota</taxon>
        <taxon>Fungi</taxon>
        <taxon>Dikarya</taxon>
        <taxon>Ascomycota</taxon>
        <taxon>Saccharomycotina</taxon>
        <taxon>Pichiomycetes</taxon>
        <taxon>Debaryomycetaceae</taxon>
        <taxon>Yamadazyma</taxon>
    </lineage>
</organism>
<sequence>MSWNNKLLNNKFNFNNLYSLGEMERTSSESMKPRISHLEDSDSKNLGGIEYEGSSNIIELDEEFTYTEQEERQLVRKLDYFLLITIFWMYLLSYMDRTNVGNAYKSGMDVDLDIDSSKYSIVLIVFFIFYVIFEVPANLVMVKVGASRFVPAIMCAWGVSTGLTALVNSYAQLIGLRVVTAFFEAGFAPAILLILSSWYRKNEQSKRFSAYISAAILSGAFGGLIAGLITQHLHNSHGIAGWRWLFIIEGAATVAIGIIGFFTLLPLPQHMKPSKGFTERQIKIAMVRLKRDNVDNDSGDGISPLQALLGNVKSARVLMLIVGYMVIVGSSTLSYFYPTLVAGLGYSGSMIQYMTIPIYAAAFVCNLVVAFFSDRNMHLRGYILSGLLCFAGVFSVVVVTCYGYTVRYAMLCLMASALWAANALALSYAASTLADKDSKTRGVGLALINALGNLAQIYGAYLFPSTDSPKYIKGFGVITGMCFLGCATYFLSAVYTNRRLRKFDLENI</sequence>
<evidence type="ECO:0000313" key="2">
    <source>
        <dbReference type="Proteomes" id="UP001152531"/>
    </source>
</evidence>
<protein>
    <submittedName>
        <fullName evidence="1">High-affinity nicotinic acid transporter</fullName>
    </submittedName>
</protein>
<dbReference type="Proteomes" id="UP001152531">
    <property type="component" value="Unassembled WGS sequence"/>
</dbReference>